<dbReference type="OrthoDB" id="6372047at2759"/>
<evidence type="ECO:0000313" key="3">
    <source>
        <dbReference type="Proteomes" id="UP000001070"/>
    </source>
</evidence>
<feature type="compositionally biased region" description="Low complexity" evidence="1">
    <location>
        <begin position="31"/>
        <end position="41"/>
    </location>
</feature>
<keyword evidence="3" id="KW-1185">Reference proteome</keyword>
<feature type="region of interest" description="Disordered" evidence="1">
    <location>
        <begin position="1"/>
        <end position="59"/>
    </location>
</feature>
<dbReference type="FunCoup" id="B4J757">
    <property type="interactions" value="43"/>
</dbReference>
<dbReference type="STRING" id="7222.B4J757"/>
<sequence length="409" mass="45442">MQYSSSSENYSSSLRDTPSKWNGRNDKNYAYKKSSYQYSSSGDNNVSYQGKPPGGDQNIDQLDALLEDLKHERQITNRERETLPTGSSYRTLERTDPSGSVTKTTRVIKTTQHSGGQQPLIDDVETFSPRDYSTLQSSAKYSNFQDSLKHDEYLVKDKPYTLAHSPGGGGQYSSKSKIYESNRTINNNVEVVPSVNTTETVNIDRELQDIALGDGILPSPGTKVTTTVRTYTYEIPSTGPGSATSTINRSSINNNTLNSSYKHHETINSNQNYTTQLSPSHVPQTVVYNTESYSTLNKPHDRPLVSNKSYEIREHKETTTRGLSPQPRQLPLGPATSPNAGPPNTNRTVIYNIHKTDNTINEQRYPHSPAHSPNYGSPHSPAQLQPHLPPGAADHKLSTAPEWQWLSAE</sequence>
<protein>
    <submittedName>
        <fullName evidence="2">GH20099</fullName>
    </submittedName>
</protein>
<feature type="region of interest" description="Disordered" evidence="1">
    <location>
        <begin position="72"/>
        <end position="105"/>
    </location>
</feature>
<feature type="compositionally biased region" description="Basic and acidic residues" evidence="1">
    <location>
        <begin position="310"/>
        <end position="319"/>
    </location>
</feature>
<dbReference type="PANTHER" id="PTHR41156">
    <property type="entry name" value="AGAP006184-PA"/>
    <property type="match status" value="1"/>
</dbReference>
<feature type="compositionally biased region" description="Low complexity" evidence="1">
    <location>
        <begin position="1"/>
        <end position="13"/>
    </location>
</feature>
<dbReference type="Proteomes" id="UP000001070">
    <property type="component" value="Unassembled WGS sequence"/>
</dbReference>
<feature type="region of interest" description="Disordered" evidence="1">
    <location>
        <begin position="292"/>
        <end position="348"/>
    </location>
</feature>
<dbReference type="PANTHER" id="PTHR41156:SF1">
    <property type="entry name" value="ZASP-LIKE MOTIF DOMAIN-CONTAINING PROTEIN"/>
    <property type="match status" value="1"/>
</dbReference>
<dbReference type="PhylomeDB" id="B4J757"/>
<dbReference type="InParanoid" id="B4J757"/>
<reference evidence="2 3" key="1">
    <citation type="journal article" date="2007" name="Nature">
        <title>Evolution of genes and genomes on the Drosophila phylogeny.</title>
        <authorList>
            <consortium name="Drosophila 12 Genomes Consortium"/>
            <person name="Clark A.G."/>
            <person name="Eisen M.B."/>
            <person name="Smith D.R."/>
            <person name="Bergman C.M."/>
            <person name="Oliver B."/>
            <person name="Markow T.A."/>
            <person name="Kaufman T.C."/>
            <person name="Kellis M."/>
            <person name="Gelbart W."/>
            <person name="Iyer V.N."/>
            <person name="Pollard D.A."/>
            <person name="Sackton T.B."/>
            <person name="Larracuente A.M."/>
            <person name="Singh N.D."/>
            <person name="Abad J.P."/>
            <person name="Abt D.N."/>
            <person name="Adryan B."/>
            <person name="Aguade M."/>
            <person name="Akashi H."/>
            <person name="Anderson W.W."/>
            <person name="Aquadro C.F."/>
            <person name="Ardell D.H."/>
            <person name="Arguello R."/>
            <person name="Artieri C.G."/>
            <person name="Barbash D.A."/>
            <person name="Barker D."/>
            <person name="Barsanti P."/>
            <person name="Batterham P."/>
            <person name="Batzoglou S."/>
            <person name="Begun D."/>
            <person name="Bhutkar A."/>
            <person name="Blanco E."/>
            <person name="Bosak S.A."/>
            <person name="Bradley R.K."/>
            <person name="Brand A.D."/>
            <person name="Brent M.R."/>
            <person name="Brooks A.N."/>
            <person name="Brown R.H."/>
            <person name="Butlin R.K."/>
            <person name="Caggese C."/>
            <person name="Calvi B.R."/>
            <person name="Bernardo de Carvalho A."/>
            <person name="Caspi A."/>
            <person name="Castrezana S."/>
            <person name="Celniker S.E."/>
            <person name="Chang J.L."/>
            <person name="Chapple C."/>
            <person name="Chatterji S."/>
            <person name="Chinwalla A."/>
            <person name="Civetta A."/>
            <person name="Clifton S.W."/>
            <person name="Comeron J.M."/>
            <person name="Costello J.C."/>
            <person name="Coyne J.A."/>
            <person name="Daub J."/>
            <person name="David R.G."/>
            <person name="Delcher A.L."/>
            <person name="Delehaunty K."/>
            <person name="Do C.B."/>
            <person name="Ebling H."/>
            <person name="Edwards K."/>
            <person name="Eickbush T."/>
            <person name="Evans J.D."/>
            <person name="Filipski A."/>
            <person name="Findeiss S."/>
            <person name="Freyhult E."/>
            <person name="Fulton L."/>
            <person name="Fulton R."/>
            <person name="Garcia A.C."/>
            <person name="Gardiner A."/>
            <person name="Garfield D.A."/>
            <person name="Garvin B.E."/>
            <person name="Gibson G."/>
            <person name="Gilbert D."/>
            <person name="Gnerre S."/>
            <person name="Godfrey J."/>
            <person name="Good R."/>
            <person name="Gotea V."/>
            <person name="Gravely B."/>
            <person name="Greenberg A.J."/>
            <person name="Griffiths-Jones S."/>
            <person name="Gross S."/>
            <person name="Guigo R."/>
            <person name="Gustafson E.A."/>
            <person name="Haerty W."/>
            <person name="Hahn M.W."/>
            <person name="Halligan D.L."/>
            <person name="Halpern A.L."/>
            <person name="Halter G.M."/>
            <person name="Han M.V."/>
            <person name="Heger A."/>
            <person name="Hillier L."/>
            <person name="Hinrichs A.S."/>
            <person name="Holmes I."/>
            <person name="Hoskins R.A."/>
            <person name="Hubisz M.J."/>
            <person name="Hultmark D."/>
            <person name="Huntley M.A."/>
            <person name="Jaffe D.B."/>
            <person name="Jagadeeshan S."/>
            <person name="Jeck W.R."/>
            <person name="Johnson J."/>
            <person name="Jones C.D."/>
            <person name="Jordan W.C."/>
            <person name="Karpen G.H."/>
            <person name="Kataoka E."/>
            <person name="Keightley P.D."/>
            <person name="Kheradpour P."/>
            <person name="Kirkness E.F."/>
            <person name="Koerich L.B."/>
            <person name="Kristiansen K."/>
            <person name="Kudrna D."/>
            <person name="Kulathinal R.J."/>
            <person name="Kumar S."/>
            <person name="Kwok R."/>
            <person name="Lander E."/>
            <person name="Langley C.H."/>
            <person name="Lapoint R."/>
            <person name="Lazzaro B.P."/>
            <person name="Lee S.J."/>
            <person name="Levesque L."/>
            <person name="Li R."/>
            <person name="Lin C.F."/>
            <person name="Lin M.F."/>
            <person name="Lindblad-Toh K."/>
            <person name="Llopart A."/>
            <person name="Long M."/>
            <person name="Low L."/>
            <person name="Lozovsky E."/>
            <person name="Lu J."/>
            <person name="Luo M."/>
            <person name="Machado C.A."/>
            <person name="Makalowski W."/>
            <person name="Marzo M."/>
            <person name="Matsuda M."/>
            <person name="Matzkin L."/>
            <person name="McAllister B."/>
            <person name="McBride C.S."/>
            <person name="McKernan B."/>
            <person name="McKernan K."/>
            <person name="Mendez-Lago M."/>
            <person name="Minx P."/>
            <person name="Mollenhauer M.U."/>
            <person name="Montooth K."/>
            <person name="Mount S.M."/>
            <person name="Mu X."/>
            <person name="Myers E."/>
            <person name="Negre B."/>
            <person name="Newfeld S."/>
            <person name="Nielsen R."/>
            <person name="Noor M.A."/>
            <person name="O'Grady P."/>
            <person name="Pachter L."/>
            <person name="Papaceit M."/>
            <person name="Parisi M.J."/>
            <person name="Parisi M."/>
            <person name="Parts L."/>
            <person name="Pedersen J.S."/>
            <person name="Pesole G."/>
            <person name="Phillippy A.M."/>
            <person name="Ponting C.P."/>
            <person name="Pop M."/>
            <person name="Porcelli D."/>
            <person name="Powell J.R."/>
            <person name="Prohaska S."/>
            <person name="Pruitt K."/>
            <person name="Puig M."/>
            <person name="Quesneville H."/>
            <person name="Ram K.R."/>
            <person name="Rand D."/>
            <person name="Rasmussen M.D."/>
            <person name="Reed L.K."/>
            <person name="Reenan R."/>
            <person name="Reily A."/>
            <person name="Remington K.A."/>
            <person name="Rieger T.T."/>
            <person name="Ritchie M.G."/>
            <person name="Robin C."/>
            <person name="Rogers Y.H."/>
            <person name="Rohde C."/>
            <person name="Rozas J."/>
            <person name="Rubenfield M.J."/>
            <person name="Ruiz A."/>
            <person name="Russo S."/>
            <person name="Salzberg S.L."/>
            <person name="Sanchez-Gracia A."/>
            <person name="Saranga D.J."/>
            <person name="Sato H."/>
            <person name="Schaeffer S.W."/>
            <person name="Schatz M.C."/>
            <person name="Schlenke T."/>
            <person name="Schwartz R."/>
            <person name="Segarra C."/>
            <person name="Singh R.S."/>
            <person name="Sirot L."/>
            <person name="Sirota M."/>
            <person name="Sisneros N.B."/>
            <person name="Smith C.D."/>
            <person name="Smith T.F."/>
            <person name="Spieth J."/>
            <person name="Stage D.E."/>
            <person name="Stark A."/>
            <person name="Stephan W."/>
            <person name="Strausberg R.L."/>
            <person name="Strempel S."/>
            <person name="Sturgill D."/>
            <person name="Sutton G."/>
            <person name="Sutton G.G."/>
            <person name="Tao W."/>
            <person name="Teichmann S."/>
            <person name="Tobari Y.N."/>
            <person name="Tomimura Y."/>
            <person name="Tsolas J.M."/>
            <person name="Valente V.L."/>
            <person name="Venter E."/>
            <person name="Venter J.C."/>
            <person name="Vicario S."/>
            <person name="Vieira F.G."/>
            <person name="Vilella A.J."/>
            <person name="Villasante A."/>
            <person name="Walenz B."/>
            <person name="Wang J."/>
            <person name="Wasserman M."/>
            <person name="Watts T."/>
            <person name="Wilson D."/>
            <person name="Wilson R.K."/>
            <person name="Wing R.A."/>
            <person name="Wolfner M.F."/>
            <person name="Wong A."/>
            <person name="Wong G.K."/>
            <person name="Wu C.I."/>
            <person name="Wu G."/>
            <person name="Yamamoto D."/>
            <person name="Yang H.P."/>
            <person name="Yang S.P."/>
            <person name="Yorke J.A."/>
            <person name="Yoshida K."/>
            <person name="Zdobnov E."/>
            <person name="Zhang P."/>
            <person name="Zhang Y."/>
            <person name="Zimin A.V."/>
            <person name="Baldwin J."/>
            <person name="Abdouelleil A."/>
            <person name="Abdulkadir J."/>
            <person name="Abebe A."/>
            <person name="Abera B."/>
            <person name="Abreu J."/>
            <person name="Acer S.C."/>
            <person name="Aftuck L."/>
            <person name="Alexander A."/>
            <person name="An P."/>
            <person name="Anderson E."/>
            <person name="Anderson S."/>
            <person name="Arachi H."/>
            <person name="Azer M."/>
            <person name="Bachantsang P."/>
            <person name="Barry A."/>
            <person name="Bayul T."/>
            <person name="Berlin A."/>
            <person name="Bessette D."/>
            <person name="Bloom T."/>
            <person name="Blye J."/>
            <person name="Boguslavskiy L."/>
            <person name="Bonnet C."/>
            <person name="Boukhgalter B."/>
            <person name="Bourzgui I."/>
            <person name="Brown A."/>
            <person name="Cahill P."/>
            <person name="Channer S."/>
            <person name="Cheshatsang Y."/>
            <person name="Chuda L."/>
            <person name="Citroen M."/>
            <person name="Collymore A."/>
            <person name="Cooke P."/>
            <person name="Costello M."/>
            <person name="D'Aco K."/>
            <person name="Daza R."/>
            <person name="De Haan G."/>
            <person name="DeGray S."/>
            <person name="DeMaso C."/>
            <person name="Dhargay N."/>
            <person name="Dooley K."/>
            <person name="Dooley E."/>
            <person name="Doricent M."/>
            <person name="Dorje P."/>
            <person name="Dorjee K."/>
            <person name="Dupes A."/>
            <person name="Elong R."/>
            <person name="Falk J."/>
            <person name="Farina A."/>
            <person name="Faro S."/>
            <person name="Ferguson D."/>
            <person name="Fisher S."/>
            <person name="Foley C.D."/>
            <person name="Franke A."/>
            <person name="Friedrich D."/>
            <person name="Gadbois L."/>
            <person name="Gearin G."/>
            <person name="Gearin C.R."/>
            <person name="Giannoukos G."/>
            <person name="Goode T."/>
            <person name="Graham J."/>
            <person name="Grandbois E."/>
            <person name="Grewal S."/>
            <person name="Gyaltsen K."/>
            <person name="Hafez N."/>
            <person name="Hagos B."/>
            <person name="Hall J."/>
            <person name="Henson C."/>
            <person name="Hollinger A."/>
            <person name="Honan T."/>
            <person name="Huard M.D."/>
            <person name="Hughes L."/>
            <person name="Hurhula B."/>
            <person name="Husby M.E."/>
            <person name="Kamat A."/>
            <person name="Kanga B."/>
            <person name="Kashin S."/>
            <person name="Khazanovich D."/>
            <person name="Kisner P."/>
            <person name="Lance K."/>
            <person name="Lara M."/>
            <person name="Lee W."/>
            <person name="Lennon N."/>
            <person name="Letendre F."/>
            <person name="LeVine R."/>
            <person name="Lipovsky A."/>
            <person name="Liu X."/>
            <person name="Liu J."/>
            <person name="Liu S."/>
            <person name="Lokyitsang T."/>
            <person name="Lokyitsang Y."/>
            <person name="Lubonja R."/>
            <person name="Lui A."/>
            <person name="MacDonald P."/>
            <person name="Magnisalis V."/>
            <person name="Maru K."/>
            <person name="Matthews C."/>
            <person name="McCusker W."/>
            <person name="McDonough S."/>
            <person name="Mehta T."/>
            <person name="Meldrim J."/>
            <person name="Meneus L."/>
            <person name="Mihai O."/>
            <person name="Mihalev A."/>
            <person name="Mihova T."/>
            <person name="Mittelman R."/>
            <person name="Mlenga V."/>
            <person name="Montmayeur A."/>
            <person name="Mulrain L."/>
            <person name="Navidi A."/>
            <person name="Naylor J."/>
            <person name="Negash T."/>
            <person name="Nguyen T."/>
            <person name="Nguyen N."/>
            <person name="Nicol R."/>
            <person name="Norbu C."/>
            <person name="Norbu N."/>
            <person name="Novod N."/>
            <person name="O'Neill B."/>
            <person name="Osman S."/>
            <person name="Markiewicz E."/>
            <person name="Oyono O.L."/>
            <person name="Patti C."/>
            <person name="Phunkhang P."/>
            <person name="Pierre F."/>
            <person name="Priest M."/>
            <person name="Raghuraman S."/>
            <person name="Rege F."/>
            <person name="Reyes R."/>
            <person name="Rise C."/>
            <person name="Rogov P."/>
            <person name="Ross K."/>
            <person name="Ryan E."/>
            <person name="Settipalli S."/>
            <person name="Shea T."/>
            <person name="Sherpa N."/>
            <person name="Shi L."/>
            <person name="Shih D."/>
            <person name="Sparrow T."/>
            <person name="Spaulding J."/>
            <person name="Stalker J."/>
            <person name="Stange-Thomann N."/>
            <person name="Stavropoulos S."/>
            <person name="Stone C."/>
            <person name="Strader C."/>
            <person name="Tesfaye S."/>
            <person name="Thomson T."/>
            <person name="Thoulutsang Y."/>
            <person name="Thoulutsang D."/>
            <person name="Topham K."/>
            <person name="Topping I."/>
            <person name="Tsamla T."/>
            <person name="Vassiliev H."/>
            <person name="Vo A."/>
            <person name="Wangchuk T."/>
            <person name="Wangdi T."/>
            <person name="Weiand M."/>
            <person name="Wilkinson J."/>
            <person name="Wilson A."/>
            <person name="Yadav S."/>
            <person name="Young G."/>
            <person name="Yu Q."/>
            <person name="Zembek L."/>
            <person name="Zhong D."/>
            <person name="Zimmer A."/>
            <person name="Zwirko Z."/>
            <person name="Jaffe D.B."/>
            <person name="Alvarez P."/>
            <person name="Brockman W."/>
            <person name="Butler J."/>
            <person name="Chin C."/>
            <person name="Gnerre S."/>
            <person name="Grabherr M."/>
            <person name="Kleber M."/>
            <person name="Mauceli E."/>
            <person name="MacCallum I."/>
        </authorList>
    </citation>
    <scope>NUCLEOTIDE SEQUENCE [LARGE SCALE GENOMIC DNA]</scope>
    <source>
        <strain evidence="3">Tucson 15287-2541.00</strain>
    </source>
</reference>
<dbReference type="OMA" id="SSYKHHE"/>
<dbReference type="AlphaFoldDB" id="B4J757"/>
<feature type="compositionally biased region" description="Basic and acidic residues" evidence="1">
    <location>
        <begin position="72"/>
        <end position="82"/>
    </location>
</feature>
<proteinExistence type="predicted"/>
<gene>
    <name evidence="2" type="primary">Dgri\GH20099</name>
    <name evidence="2" type="ORF">Dgri_GH20099</name>
</gene>
<feature type="region of interest" description="Disordered" evidence="1">
    <location>
        <begin position="361"/>
        <end position="409"/>
    </location>
</feature>
<accession>B4J757</accession>
<feature type="compositionally biased region" description="Polar residues" evidence="1">
    <location>
        <begin position="336"/>
        <end position="348"/>
    </location>
</feature>
<feature type="compositionally biased region" description="Polar residues" evidence="1">
    <location>
        <begin position="374"/>
        <end position="383"/>
    </location>
</feature>
<evidence type="ECO:0000313" key="2">
    <source>
        <dbReference type="EMBL" id="EDW02075.1"/>
    </source>
</evidence>
<evidence type="ECO:0000256" key="1">
    <source>
        <dbReference type="SAM" id="MobiDB-lite"/>
    </source>
</evidence>
<dbReference type="EMBL" id="CH916367">
    <property type="protein sequence ID" value="EDW02075.1"/>
    <property type="molecule type" value="Genomic_DNA"/>
</dbReference>
<organism evidence="3">
    <name type="scientific">Drosophila grimshawi</name>
    <name type="common">Hawaiian fruit fly</name>
    <name type="synonym">Idiomyia grimshawi</name>
    <dbReference type="NCBI Taxonomy" id="7222"/>
    <lineage>
        <taxon>Eukaryota</taxon>
        <taxon>Metazoa</taxon>
        <taxon>Ecdysozoa</taxon>
        <taxon>Arthropoda</taxon>
        <taxon>Hexapoda</taxon>
        <taxon>Insecta</taxon>
        <taxon>Pterygota</taxon>
        <taxon>Neoptera</taxon>
        <taxon>Endopterygota</taxon>
        <taxon>Diptera</taxon>
        <taxon>Brachycera</taxon>
        <taxon>Muscomorpha</taxon>
        <taxon>Ephydroidea</taxon>
        <taxon>Drosophilidae</taxon>
        <taxon>Drosophila</taxon>
        <taxon>Hawaiian Drosophila</taxon>
    </lineage>
</organism>
<dbReference type="HOGENOM" id="CLU_673130_0_0_1"/>
<name>B4J757_DROGR</name>
<dbReference type="eggNOG" id="ENOG502S19P">
    <property type="taxonomic scope" value="Eukaryota"/>
</dbReference>